<reference evidence="1 2" key="1">
    <citation type="journal article" date="2015" name="Proc. Natl. Acad. Sci. U.S.A.">
        <title>The resurrection genome of Boea hygrometrica: A blueprint for survival of dehydration.</title>
        <authorList>
            <person name="Xiao L."/>
            <person name="Yang G."/>
            <person name="Zhang L."/>
            <person name="Yang X."/>
            <person name="Zhao S."/>
            <person name="Ji Z."/>
            <person name="Zhou Q."/>
            <person name="Hu M."/>
            <person name="Wang Y."/>
            <person name="Chen M."/>
            <person name="Xu Y."/>
            <person name="Jin H."/>
            <person name="Xiao X."/>
            <person name="Hu G."/>
            <person name="Bao F."/>
            <person name="Hu Y."/>
            <person name="Wan P."/>
            <person name="Li L."/>
            <person name="Deng X."/>
            <person name="Kuang T."/>
            <person name="Xiang C."/>
            <person name="Zhu J.K."/>
            <person name="Oliver M.J."/>
            <person name="He Y."/>
        </authorList>
    </citation>
    <scope>NUCLEOTIDE SEQUENCE [LARGE SCALE GENOMIC DNA]</scope>
    <source>
        <strain evidence="2">cv. XS01</strain>
    </source>
</reference>
<dbReference type="Proteomes" id="UP000250235">
    <property type="component" value="Unassembled WGS sequence"/>
</dbReference>
<sequence length="94" mass="10668">MGIVQIMLFSDSQLVVQQSRGNFDVMNEKMVKYAKALTKMTEDFLSSSSSRYLVVKMRRQICLCGWLTLLPQTQVKKHSGNIWSPKLPGLSNLS</sequence>
<dbReference type="EMBL" id="KV016957">
    <property type="protein sequence ID" value="KZV19091.1"/>
    <property type="molecule type" value="Genomic_DNA"/>
</dbReference>
<protein>
    <submittedName>
        <fullName evidence="1">Uncharacterized protein</fullName>
    </submittedName>
</protein>
<keyword evidence="2" id="KW-1185">Reference proteome</keyword>
<evidence type="ECO:0000313" key="2">
    <source>
        <dbReference type="Proteomes" id="UP000250235"/>
    </source>
</evidence>
<dbReference type="AlphaFoldDB" id="A0A2Z7ABV7"/>
<dbReference type="OrthoDB" id="1698855at2759"/>
<accession>A0A2Z7ABV7</accession>
<gene>
    <name evidence="1" type="ORF">F511_43880</name>
</gene>
<proteinExistence type="predicted"/>
<evidence type="ECO:0000313" key="1">
    <source>
        <dbReference type="EMBL" id="KZV19091.1"/>
    </source>
</evidence>
<organism evidence="1 2">
    <name type="scientific">Dorcoceras hygrometricum</name>
    <dbReference type="NCBI Taxonomy" id="472368"/>
    <lineage>
        <taxon>Eukaryota</taxon>
        <taxon>Viridiplantae</taxon>
        <taxon>Streptophyta</taxon>
        <taxon>Embryophyta</taxon>
        <taxon>Tracheophyta</taxon>
        <taxon>Spermatophyta</taxon>
        <taxon>Magnoliopsida</taxon>
        <taxon>eudicotyledons</taxon>
        <taxon>Gunneridae</taxon>
        <taxon>Pentapetalae</taxon>
        <taxon>asterids</taxon>
        <taxon>lamiids</taxon>
        <taxon>Lamiales</taxon>
        <taxon>Gesneriaceae</taxon>
        <taxon>Didymocarpoideae</taxon>
        <taxon>Trichosporeae</taxon>
        <taxon>Loxocarpinae</taxon>
        <taxon>Dorcoceras</taxon>
    </lineage>
</organism>
<name>A0A2Z7ABV7_9LAMI</name>